<feature type="compositionally biased region" description="Polar residues" evidence="1">
    <location>
        <begin position="20"/>
        <end position="50"/>
    </location>
</feature>
<protein>
    <submittedName>
        <fullName evidence="2">Uncharacterized protein</fullName>
    </submittedName>
</protein>
<sequence>MSAQPSRRHRAGSVRGSRAAGTSSRTGTGPSNTPDPTANYEQNTKSVQQNRDTEVRWQPYPGRPRTRSISRRLLEEEARSSAPEVAESNGRASSQIQNGDVQENEEAKPWPSGNWRPDITINAPLFLPGENLSRIELADRKIAHRRFLVEIYPGLASHLERLENAIREREQLDENDVENTAPE</sequence>
<evidence type="ECO:0000313" key="3">
    <source>
        <dbReference type="Proteomes" id="UP001174934"/>
    </source>
</evidence>
<gene>
    <name evidence="2" type="ORF">B0T17DRAFT_313821</name>
</gene>
<evidence type="ECO:0000313" key="2">
    <source>
        <dbReference type="EMBL" id="KAK0617871.1"/>
    </source>
</evidence>
<feature type="region of interest" description="Disordered" evidence="1">
    <location>
        <begin position="1"/>
        <end position="115"/>
    </location>
</feature>
<dbReference type="Proteomes" id="UP001174934">
    <property type="component" value="Unassembled WGS sequence"/>
</dbReference>
<organism evidence="2 3">
    <name type="scientific">Bombardia bombarda</name>
    <dbReference type="NCBI Taxonomy" id="252184"/>
    <lineage>
        <taxon>Eukaryota</taxon>
        <taxon>Fungi</taxon>
        <taxon>Dikarya</taxon>
        <taxon>Ascomycota</taxon>
        <taxon>Pezizomycotina</taxon>
        <taxon>Sordariomycetes</taxon>
        <taxon>Sordariomycetidae</taxon>
        <taxon>Sordariales</taxon>
        <taxon>Lasiosphaeriaceae</taxon>
        <taxon>Bombardia</taxon>
    </lineage>
</organism>
<dbReference type="EMBL" id="JAULSR010000005">
    <property type="protein sequence ID" value="KAK0617871.1"/>
    <property type="molecule type" value="Genomic_DNA"/>
</dbReference>
<reference evidence="2" key="1">
    <citation type="submission" date="2023-06" db="EMBL/GenBank/DDBJ databases">
        <title>Genome-scale phylogeny and comparative genomics of the fungal order Sordariales.</title>
        <authorList>
            <consortium name="Lawrence Berkeley National Laboratory"/>
            <person name="Hensen N."/>
            <person name="Bonometti L."/>
            <person name="Westerberg I."/>
            <person name="Brannstrom I.O."/>
            <person name="Guillou S."/>
            <person name="Cros-Aarteil S."/>
            <person name="Calhoun S."/>
            <person name="Haridas S."/>
            <person name="Kuo A."/>
            <person name="Mondo S."/>
            <person name="Pangilinan J."/>
            <person name="Riley R."/>
            <person name="LaButti K."/>
            <person name="Andreopoulos B."/>
            <person name="Lipzen A."/>
            <person name="Chen C."/>
            <person name="Yanf M."/>
            <person name="Daum C."/>
            <person name="Ng V."/>
            <person name="Clum A."/>
            <person name="Steindorff A."/>
            <person name="Ohm R."/>
            <person name="Martin F."/>
            <person name="Silar P."/>
            <person name="Natvig D."/>
            <person name="Lalanne C."/>
            <person name="Gautier V."/>
            <person name="Ament-velasquez S.L."/>
            <person name="Kruys A."/>
            <person name="Hutchinson M.I."/>
            <person name="Powell A.J."/>
            <person name="Barry K."/>
            <person name="Miller A.N."/>
            <person name="Grigoriev I.V."/>
            <person name="Debuchy R."/>
            <person name="Gladieux P."/>
            <person name="Thoren M.H."/>
            <person name="Johannesson H."/>
        </authorList>
    </citation>
    <scope>NUCLEOTIDE SEQUENCE</scope>
    <source>
        <strain evidence="2">SMH3391-2</strain>
    </source>
</reference>
<name>A0AA40BXY1_9PEZI</name>
<feature type="compositionally biased region" description="Basic residues" evidence="1">
    <location>
        <begin position="1"/>
        <end position="12"/>
    </location>
</feature>
<evidence type="ECO:0000256" key="1">
    <source>
        <dbReference type="SAM" id="MobiDB-lite"/>
    </source>
</evidence>
<comment type="caution">
    <text evidence="2">The sequence shown here is derived from an EMBL/GenBank/DDBJ whole genome shotgun (WGS) entry which is preliminary data.</text>
</comment>
<dbReference type="AlphaFoldDB" id="A0AA40BXY1"/>
<keyword evidence="3" id="KW-1185">Reference proteome</keyword>
<feature type="compositionally biased region" description="Polar residues" evidence="1">
    <location>
        <begin position="90"/>
        <end position="101"/>
    </location>
</feature>
<accession>A0AA40BXY1</accession>
<proteinExistence type="predicted"/>